<dbReference type="Gene3D" id="1.10.10.60">
    <property type="entry name" value="Homeodomain-like"/>
    <property type="match status" value="1"/>
</dbReference>
<feature type="compositionally biased region" description="Basic residues" evidence="7">
    <location>
        <begin position="67"/>
        <end position="76"/>
    </location>
</feature>
<dbReference type="PANTHER" id="PTHR45793">
    <property type="entry name" value="HOMEOBOX PROTEIN"/>
    <property type="match status" value="1"/>
</dbReference>
<feature type="region of interest" description="Disordered" evidence="7">
    <location>
        <begin position="1"/>
        <end position="27"/>
    </location>
</feature>
<dbReference type="InterPro" id="IPR009057">
    <property type="entry name" value="Homeodomain-like_sf"/>
</dbReference>
<protein>
    <submittedName>
        <fullName evidence="10">Cone-rod homeobox protein-like</fullName>
    </submittedName>
</protein>
<accession>A0ABM3WVQ8</accession>
<evidence type="ECO:0000256" key="3">
    <source>
        <dbReference type="ARBA" id="ARBA00023155"/>
    </source>
</evidence>
<feature type="compositionally biased region" description="Low complexity" evidence="7">
    <location>
        <begin position="121"/>
        <end position="159"/>
    </location>
</feature>
<keyword evidence="9" id="KW-1185">Reference proteome</keyword>
<dbReference type="Proteomes" id="UP001652624">
    <property type="component" value="Unplaced"/>
</dbReference>
<evidence type="ECO:0000256" key="4">
    <source>
        <dbReference type="ARBA" id="ARBA00023242"/>
    </source>
</evidence>
<feature type="DNA-binding region" description="Homeobox" evidence="5">
    <location>
        <begin position="16"/>
        <end position="75"/>
    </location>
</feature>
<name>A0ABM3WVQ8_ERIEU</name>
<feature type="domain" description="Homeobox" evidence="8">
    <location>
        <begin position="14"/>
        <end position="74"/>
    </location>
</feature>
<sequence length="332" mass="36893">MSQEGSLHGTRALNQRRRQRTVFTEEQLKELRRCFEQDRYPSARERQALAHKLNLGEYSVKIWFKNQRARHSRANSRRSGQLPGVQDSQPICLPSAPTPDGQPGPGSPAISSPSPSPPAATPAGPARTARPGLHSAGAPAWEPASAVPESSEEPTAPAPGLSVDPMDFGLPREHLSLFQNAWRCWMSLFLSPSPLESTPRSQLNSPLAFVKLRPWLWRPAETLCPWCLMPQKPSFETWPFRLPFLIYQQGPSDQPSSKLLHREAQALSLRPGLEQPKGTPFLTSMRRTPRTSSFTGLPAHPLDGRHPRTGTLINPMRAAPVLLNKRPDHRIG</sequence>
<reference evidence="10" key="1">
    <citation type="submission" date="2025-08" db="UniProtKB">
        <authorList>
            <consortium name="RefSeq"/>
        </authorList>
    </citation>
    <scope>IDENTIFICATION</scope>
</reference>
<evidence type="ECO:0000256" key="7">
    <source>
        <dbReference type="SAM" id="MobiDB-lite"/>
    </source>
</evidence>
<dbReference type="CDD" id="cd00086">
    <property type="entry name" value="homeodomain"/>
    <property type="match status" value="1"/>
</dbReference>
<dbReference type="RefSeq" id="XP_060040653.1">
    <property type="nucleotide sequence ID" value="XM_060184670.1"/>
</dbReference>
<dbReference type="Pfam" id="PF00046">
    <property type="entry name" value="Homeodomain"/>
    <property type="match status" value="1"/>
</dbReference>
<feature type="compositionally biased region" description="Polar residues" evidence="7">
    <location>
        <begin position="281"/>
        <end position="295"/>
    </location>
</feature>
<organism evidence="9 10">
    <name type="scientific">Erinaceus europaeus</name>
    <name type="common">Western European hedgehog</name>
    <dbReference type="NCBI Taxonomy" id="9365"/>
    <lineage>
        <taxon>Eukaryota</taxon>
        <taxon>Metazoa</taxon>
        <taxon>Chordata</taxon>
        <taxon>Craniata</taxon>
        <taxon>Vertebrata</taxon>
        <taxon>Euteleostomi</taxon>
        <taxon>Mammalia</taxon>
        <taxon>Eutheria</taxon>
        <taxon>Laurasiatheria</taxon>
        <taxon>Eulipotyphla</taxon>
        <taxon>Erinaceidae</taxon>
        <taxon>Erinaceinae</taxon>
        <taxon>Erinaceus</taxon>
    </lineage>
</organism>
<evidence type="ECO:0000256" key="2">
    <source>
        <dbReference type="ARBA" id="ARBA00023125"/>
    </source>
</evidence>
<evidence type="ECO:0000313" key="9">
    <source>
        <dbReference type="Proteomes" id="UP001652624"/>
    </source>
</evidence>
<feature type="region of interest" description="Disordered" evidence="7">
    <location>
        <begin position="67"/>
        <end position="164"/>
    </location>
</feature>
<evidence type="ECO:0000313" key="10">
    <source>
        <dbReference type="RefSeq" id="XP_060040653.1"/>
    </source>
</evidence>
<keyword evidence="4 5" id="KW-0539">Nucleus</keyword>
<evidence type="ECO:0000259" key="8">
    <source>
        <dbReference type="PROSITE" id="PS50071"/>
    </source>
</evidence>
<proteinExistence type="predicted"/>
<dbReference type="SUPFAM" id="SSF46689">
    <property type="entry name" value="Homeodomain-like"/>
    <property type="match status" value="1"/>
</dbReference>
<keyword evidence="3 5" id="KW-0371">Homeobox</keyword>
<dbReference type="PROSITE" id="PS50071">
    <property type="entry name" value="HOMEOBOX_2"/>
    <property type="match status" value="1"/>
</dbReference>
<dbReference type="GeneID" id="132536593"/>
<evidence type="ECO:0000256" key="1">
    <source>
        <dbReference type="ARBA" id="ARBA00004123"/>
    </source>
</evidence>
<evidence type="ECO:0000256" key="6">
    <source>
        <dbReference type="RuleBase" id="RU000682"/>
    </source>
</evidence>
<evidence type="ECO:0000256" key="5">
    <source>
        <dbReference type="PROSITE-ProRule" id="PRU00108"/>
    </source>
</evidence>
<gene>
    <name evidence="10" type="primary">LOC132536593</name>
</gene>
<keyword evidence="2 5" id="KW-0238">DNA-binding</keyword>
<feature type="compositionally biased region" description="Pro residues" evidence="7">
    <location>
        <begin position="96"/>
        <end position="106"/>
    </location>
</feature>
<comment type="subcellular location">
    <subcellularLocation>
        <location evidence="1 5 6">Nucleus</location>
    </subcellularLocation>
</comment>
<dbReference type="SMART" id="SM00389">
    <property type="entry name" value="HOX"/>
    <property type="match status" value="1"/>
</dbReference>
<feature type="region of interest" description="Disordered" evidence="7">
    <location>
        <begin position="272"/>
        <end position="304"/>
    </location>
</feature>
<dbReference type="PANTHER" id="PTHR45793:SF12">
    <property type="entry name" value="TETRAPEPTIDE REPEAT HOMEOBOX 1"/>
    <property type="match status" value="1"/>
</dbReference>
<dbReference type="InterPro" id="IPR001356">
    <property type="entry name" value="HD"/>
</dbReference>